<feature type="compositionally biased region" description="Acidic residues" evidence="6">
    <location>
        <begin position="252"/>
        <end position="269"/>
    </location>
</feature>
<feature type="region of interest" description="Disordered" evidence="6">
    <location>
        <begin position="398"/>
        <end position="437"/>
    </location>
</feature>
<feature type="domain" description="DNA mismatch repair protein S5" evidence="7">
    <location>
        <begin position="226"/>
        <end position="374"/>
    </location>
</feature>
<feature type="compositionally biased region" description="Low complexity" evidence="6">
    <location>
        <begin position="483"/>
        <end position="501"/>
    </location>
</feature>
<feature type="compositionally biased region" description="Gly residues" evidence="6">
    <location>
        <begin position="466"/>
        <end position="476"/>
    </location>
</feature>
<feature type="compositionally biased region" description="Polar residues" evidence="6">
    <location>
        <begin position="425"/>
        <end position="436"/>
    </location>
</feature>
<dbReference type="FunFam" id="3.30.565.10:FF:000109">
    <property type="entry name" value="Related to MLH1-DNA mismatch repair protein"/>
    <property type="match status" value="1"/>
</dbReference>
<feature type="region of interest" description="Disordered" evidence="6">
    <location>
        <begin position="247"/>
        <end position="277"/>
    </location>
</feature>
<dbReference type="InterPro" id="IPR002099">
    <property type="entry name" value="MutL/Mlh/PMS"/>
</dbReference>
<sequence length="786" mass="87051">MAESTVEPRPIKRLNETLINRIAAGEIIHRPASALKELIENCLDAGSTSIKITVKDGGLKLLQIQDNGHGIRKADLPILAERFTTSKLSSFSDLSRIATYGFRGEALASMSHVAKLSVTTKTKKDGHAWKATYSDGMLVPAKPGQTADPKPSAGNDGTIITIEDLFYNTPTRLSALRSSSEEYARILDVVTKYAIHNSKVSFQCKKAGSASPEVTTPPNATIPQAIKLLYGHTIANELLHVVAGPSATTSEVEPDDSMDVDEDEDDGPSAEDNVKSGPWKAEVHFTNANYQAKKTNFLLFINHRLVESSRMKRAVEAVYVSILPKGASPFIYLSLHVHPKNLDVNIHPTKREVHFLDEDTITDRICSAMQATLAKQATSRTFETQTLLTKHLNPISTPRILSSAKGKERATDADGDEEMNEDVQETQVTQASTSKQKVYPHYKVRTNLADRTLDSMFPVANPSQLGVGGGGGGGGAQMQKTRSQPQAQAQTQSQSSSEVTGGSEGKRTREIKESECYLTSVKSLRKDVGKAKHRQLTEIFEKHTFVGIVDLEKCLSIIQHSTNLYVVNHASVAEELFYQLGLRQFGDMSRLKLEPPPQLRELLEIAVDAEDTSSTKLSKDRIVEAYSHETVSTQKIHDLLVTRREMLTEYFSFDISEDGRVLSLPLLLRDYIPNLDNLPSFLMRLGPQVNWTSETECFETFLRELAYFYAPLTFPSDTPDTSVADNDEGKGKDADQDKANAAEKWQIQHVLFPAMRRYLVPPKSLVDKDVVQVASLPDLYKVFERC</sequence>
<keyword evidence="4" id="KW-0234">DNA repair</keyword>
<dbReference type="InterPro" id="IPR014762">
    <property type="entry name" value="DNA_mismatch_repair_CS"/>
</dbReference>
<dbReference type="SUPFAM" id="SSF55874">
    <property type="entry name" value="ATPase domain of HSP90 chaperone/DNA topoisomerase II/histidine kinase"/>
    <property type="match status" value="1"/>
</dbReference>
<dbReference type="GO" id="GO:0016887">
    <property type="term" value="F:ATP hydrolysis activity"/>
    <property type="evidence" value="ECO:0007669"/>
    <property type="project" value="InterPro"/>
</dbReference>
<dbReference type="SMART" id="SM01340">
    <property type="entry name" value="DNA_mis_repair"/>
    <property type="match status" value="1"/>
</dbReference>
<feature type="non-terminal residue" evidence="8">
    <location>
        <position position="1"/>
    </location>
</feature>
<evidence type="ECO:0000256" key="6">
    <source>
        <dbReference type="SAM" id="MobiDB-lite"/>
    </source>
</evidence>
<keyword evidence="5" id="KW-0539">Nucleus</keyword>
<dbReference type="SUPFAM" id="SSF54211">
    <property type="entry name" value="Ribosomal protein S5 domain 2-like"/>
    <property type="match status" value="1"/>
</dbReference>
<dbReference type="InterPro" id="IPR014721">
    <property type="entry name" value="Ribsml_uS5_D2-typ_fold_subgr"/>
</dbReference>
<dbReference type="EMBL" id="JANBPK010001247">
    <property type="protein sequence ID" value="KAJ2924101.1"/>
    <property type="molecule type" value="Genomic_DNA"/>
</dbReference>
<dbReference type="Proteomes" id="UP001140091">
    <property type="component" value="Unassembled WGS sequence"/>
</dbReference>
<comment type="similarity">
    <text evidence="2">Belongs to the DNA mismatch repair MutL/HexB family.</text>
</comment>
<dbReference type="Pfam" id="PF16413">
    <property type="entry name" value="Mlh1_C"/>
    <property type="match status" value="1"/>
</dbReference>
<organism evidence="8 9">
    <name type="scientific">Candolleomyces eurysporus</name>
    <dbReference type="NCBI Taxonomy" id="2828524"/>
    <lineage>
        <taxon>Eukaryota</taxon>
        <taxon>Fungi</taxon>
        <taxon>Dikarya</taxon>
        <taxon>Basidiomycota</taxon>
        <taxon>Agaricomycotina</taxon>
        <taxon>Agaricomycetes</taxon>
        <taxon>Agaricomycetidae</taxon>
        <taxon>Agaricales</taxon>
        <taxon>Agaricineae</taxon>
        <taxon>Psathyrellaceae</taxon>
        <taxon>Candolleomyces</taxon>
    </lineage>
</organism>
<dbReference type="InterPro" id="IPR020568">
    <property type="entry name" value="Ribosomal_Su5_D2-typ_SF"/>
</dbReference>
<keyword evidence="3" id="KW-0227">DNA damage</keyword>
<dbReference type="Gene3D" id="3.30.565.10">
    <property type="entry name" value="Histidine kinase-like ATPase, C-terminal domain"/>
    <property type="match status" value="1"/>
</dbReference>
<feature type="compositionally biased region" description="Basic and acidic residues" evidence="6">
    <location>
        <begin position="727"/>
        <end position="738"/>
    </location>
</feature>
<dbReference type="Gene3D" id="3.30.230.10">
    <property type="match status" value="1"/>
</dbReference>
<evidence type="ECO:0000313" key="9">
    <source>
        <dbReference type="Proteomes" id="UP001140091"/>
    </source>
</evidence>
<accession>A0A9W8IVH9</accession>
<dbReference type="FunFam" id="3.30.230.10:FF:000014">
    <property type="entry name" value="DNA mismatch repair protein Mlh1"/>
    <property type="match status" value="1"/>
</dbReference>
<dbReference type="GO" id="GO:0006298">
    <property type="term" value="P:mismatch repair"/>
    <property type="evidence" value="ECO:0007669"/>
    <property type="project" value="InterPro"/>
</dbReference>
<dbReference type="InterPro" id="IPR036890">
    <property type="entry name" value="HATPase_C_sf"/>
</dbReference>
<evidence type="ECO:0000256" key="5">
    <source>
        <dbReference type="ARBA" id="ARBA00023242"/>
    </source>
</evidence>
<evidence type="ECO:0000256" key="1">
    <source>
        <dbReference type="ARBA" id="ARBA00004123"/>
    </source>
</evidence>
<comment type="caution">
    <text evidence="8">The sequence shown here is derived from an EMBL/GenBank/DDBJ whole genome shotgun (WGS) entry which is preliminary data.</text>
</comment>
<evidence type="ECO:0000313" key="8">
    <source>
        <dbReference type="EMBL" id="KAJ2924101.1"/>
    </source>
</evidence>
<proteinExistence type="inferred from homology"/>
<feature type="region of interest" description="Disordered" evidence="6">
    <location>
        <begin position="459"/>
        <end position="511"/>
    </location>
</feature>
<dbReference type="GO" id="GO:0061982">
    <property type="term" value="P:meiosis I cell cycle process"/>
    <property type="evidence" value="ECO:0007669"/>
    <property type="project" value="UniProtKB-ARBA"/>
</dbReference>
<dbReference type="OrthoDB" id="10263226at2759"/>
<dbReference type="GO" id="GO:0005524">
    <property type="term" value="F:ATP binding"/>
    <property type="evidence" value="ECO:0007669"/>
    <property type="project" value="InterPro"/>
</dbReference>
<dbReference type="PROSITE" id="PS00058">
    <property type="entry name" value="DNA_MISMATCH_REPAIR_1"/>
    <property type="match status" value="1"/>
</dbReference>
<dbReference type="InterPro" id="IPR038973">
    <property type="entry name" value="MutL/Mlh/Pms-like"/>
</dbReference>
<dbReference type="CDD" id="cd16926">
    <property type="entry name" value="HATPase_MutL-MLH-PMS-like"/>
    <property type="match status" value="1"/>
</dbReference>
<feature type="region of interest" description="Disordered" evidence="6">
    <location>
        <begin position="719"/>
        <end position="738"/>
    </location>
</feature>
<dbReference type="AlphaFoldDB" id="A0A9W8IVH9"/>
<dbReference type="GO" id="GO:0030983">
    <property type="term" value="F:mismatched DNA binding"/>
    <property type="evidence" value="ECO:0007669"/>
    <property type="project" value="InterPro"/>
</dbReference>
<dbReference type="PANTHER" id="PTHR10073">
    <property type="entry name" value="DNA MISMATCH REPAIR PROTEIN MLH, PMS, MUTL"/>
    <property type="match status" value="1"/>
</dbReference>
<dbReference type="PANTHER" id="PTHR10073:SF12">
    <property type="entry name" value="DNA MISMATCH REPAIR PROTEIN MLH1"/>
    <property type="match status" value="1"/>
</dbReference>
<dbReference type="Pfam" id="PF01119">
    <property type="entry name" value="DNA_mis_repair"/>
    <property type="match status" value="1"/>
</dbReference>
<feature type="compositionally biased region" description="Acidic residues" evidence="6">
    <location>
        <begin position="413"/>
        <end position="424"/>
    </location>
</feature>
<protein>
    <recommendedName>
        <fullName evidence="7">DNA mismatch repair protein S5 domain-containing protein</fullName>
    </recommendedName>
</protein>
<evidence type="ECO:0000256" key="4">
    <source>
        <dbReference type="ARBA" id="ARBA00023204"/>
    </source>
</evidence>
<comment type="subcellular location">
    <subcellularLocation>
        <location evidence="1">Nucleus</location>
    </subcellularLocation>
</comment>
<dbReference type="NCBIfam" id="TIGR00585">
    <property type="entry name" value="mutl"/>
    <property type="match status" value="1"/>
</dbReference>
<dbReference type="Pfam" id="PF13589">
    <property type="entry name" value="HATPase_c_3"/>
    <property type="match status" value="1"/>
</dbReference>
<dbReference type="GO" id="GO:0032389">
    <property type="term" value="C:MutLalpha complex"/>
    <property type="evidence" value="ECO:0007669"/>
    <property type="project" value="TreeGrafter"/>
</dbReference>
<dbReference type="InterPro" id="IPR032189">
    <property type="entry name" value="Mlh1_C"/>
</dbReference>
<name>A0A9W8IVH9_9AGAR</name>
<dbReference type="GO" id="GO:0140664">
    <property type="term" value="F:ATP-dependent DNA damage sensor activity"/>
    <property type="evidence" value="ECO:0007669"/>
    <property type="project" value="InterPro"/>
</dbReference>
<evidence type="ECO:0000259" key="7">
    <source>
        <dbReference type="SMART" id="SM01340"/>
    </source>
</evidence>
<evidence type="ECO:0000256" key="3">
    <source>
        <dbReference type="ARBA" id="ARBA00022763"/>
    </source>
</evidence>
<gene>
    <name evidence="8" type="ORF">H1R20_g12992</name>
</gene>
<reference evidence="8" key="1">
    <citation type="submission" date="2022-06" db="EMBL/GenBank/DDBJ databases">
        <title>Genome Sequence of Candolleomyces eurysporus.</title>
        <authorList>
            <person name="Buettner E."/>
        </authorList>
    </citation>
    <scope>NUCLEOTIDE SEQUENCE</scope>
    <source>
        <strain evidence="8">VTCC 930004</strain>
    </source>
</reference>
<dbReference type="InterPro" id="IPR013507">
    <property type="entry name" value="DNA_mismatch_S5_2-like"/>
</dbReference>
<evidence type="ECO:0000256" key="2">
    <source>
        <dbReference type="ARBA" id="ARBA00006082"/>
    </source>
</evidence>
<keyword evidence="9" id="KW-1185">Reference proteome</keyword>